<gene>
    <name evidence="2" type="ORF">SAMN04488071_0804</name>
</gene>
<dbReference type="OrthoDB" id="8481370at2"/>
<protein>
    <submittedName>
        <fullName evidence="2">Extracellular solute-binding protein, family 3</fullName>
    </submittedName>
</protein>
<sequence length="252" mass="27628">MRQLLASFILSGALLGAASPALAEDVKLVMAGAAIPKVFEPGKGGPYNAFYDDVVAKAPVQLDMVMLPVKRLARSFFEKQVDCMYMATDDKTFYIQNGVPLETLTVAKPFNRLFMRAYSRPGGTPPGNWAAFDGKLIAGDEGIHVSTIAQRTLPFAKRMLYTKSVDEAFELLAAGRVDVAIAYSIDARQYFTRAQKPAFPADKSFSLLTLGEGVTCWPSLEASKLVEYLDAVVERLHTDGTLLSRYGFELHD</sequence>
<dbReference type="SUPFAM" id="SSF53850">
    <property type="entry name" value="Periplasmic binding protein-like II"/>
    <property type="match status" value="1"/>
</dbReference>
<organism evidence="2 3">
    <name type="scientific">Kordiimonas lacus</name>
    <dbReference type="NCBI Taxonomy" id="637679"/>
    <lineage>
        <taxon>Bacteria</taxon>
        <taxon>Pseudomonadati</taxon>
        <taxon>Pseudomonadota</taxon>
        <taxon>Alphaproteobacteria</taxon>
        <taxon>Kordiimonadales</taxon>
        <taxon>Kordiimonadaceae</taxon>
        <taxon>Kordiimonas</taxon>
    </lineage>
</organism>
<feature type="signal peptide" evidence="1">
    <location>
        <begin position="1"/>
        <end position="23"/>
    </location>
</feature>
<proteinExistence type="predicted"/>
<keyword evidence="3" id="KW-1185">Reference proteome</keyword>
<name>A0A1G6VP21_9PROT</name>
<feature type="chain" id="PRO_5010197783" evidence="1">
    <location>
        <begin position="24"/>
        <end position="252"/>
    </location>
</feature>
<keyword evidence="1" id="KW-0732">Signal</keyword>
<evidence type="ECO:0000256" key="1">
    <source>
        <dbReference type="SAM" id="SignalP"/>
    </source>
</evidence>
<accession>A0A1G6VP21</accession>
<dbReference type="Gene3D" id="3.40.190.10">
    <property type="entry name" value="Periplasmic binding protein-like II"/>
    <property type="match status" value="2"/>
</dbReference>
<evidence type="ECO:0000313" key="2">
    <source>
        <dbReference type="EMBL" id="SDD55274.1"/>
    </source>
</evidence>
<reference evidence="2 3" key="1">
    <citation type="submission" date="2016-10" db="EMBL/GenBank/DDBJ databases">
        <authorList>
            <person name="de Groot N.N."/>
        </authorList>
    </citation>
    <scope>NUCLEOTIDE SEQUENCE [LARGE SCALE GENOMIC DNA]</scope>
    <source>
        <strain evidence="2 3">CGMCC 1.9109</strain>
    </source>
</reference>
<dbReference type="Proteomes" id="UP000183685">
    <property type="component" value="Unassembled WGS sequence"/>
</dbReference>
<evidence type="ECO:0000313" key="3">
    <source>
        <dbReference type="Proteomes" id="UP000183685"/>
    </source>
</evidence>
<dbReference type="AlphaFoldDB" id="A0A1G6VP21"/>
<dbReference type="RefSeq" id="WP_068305565.1">
    <property type="nucleotide sequence ID" value="NZ_FNAK01000002.1"/>
</dbReference>
<dbReference type="EMBL" id="FNAK01000002">
    <property type="protein sequence ID" value="SDD55274.1"/>
    <property type="molecule type" value="Genomic_DNA"/>
</dbReference>
<dbReference type="STRING" id="637679.GCA_001550055_02519"/>